<dbReference type="Gene3D" id="3.90.550.10">
    <property type="entry name" value="Spore Coat Polysaccharide Biosynthesis Protein SpsA, Chain A"/>
    <property type="match status" value="1"/>
</dbReference>
<name>A0AAE3N8T9_9BURK</name>
<dbReference type="SUPFAM" id="SSF53448">
    <property type="entry name" value="Nucleotide-diphospho-sugar transferases"/>
    <property type="match status" value="1"/>
</dbReference>
<evidence type="ECO:0000313" key="3">
    <source>
        <dbReference type="Proteomes" id="UP001212602"/>
    </source>
</evidence>
<dbReference type="Pfam" id="PF00483">
    <property type="entry name" value="NTP_transferase"/>
    <property type="match status" value="1"/>
</dbReference>
<keyword evidence="3" id="KW-1185">Reference proteome</keyword>
<dbReference type="InterPro" id="IPR005835">
    <property type="entry name" value="NTP_transferase_dom"/>
</dbReference>
<sequence>MMPPAIVLAGGFGTRLRSVVSDVPKPLAPVAGKPFLWWLLRGLEVQGVREVHLCTGYMAEKVAQAFGERYGAMQLHYSVETQPLGTGGAVVQALSGLASERFFVLNGDTLANVDLRAMQEAAQRTPQADAWLCGAQVEDAARYGTLQLDAQQRIVAFEAKGREGPGVISAGIYLMRRQALLDAGLPGQFSIEQDFFEARLSQLHLQVAAFATDFIDIGVPEDYTLAQTKIPALAASA</sequence>
<proteinExistence type="predicted"/>
<feature type="domain" description="Nucleotidyl transferase" evidence="1">
    <location>
        <begin position="5"/>
        <end position="230"/>
    </location>
</feature>
<dbReference type="AlphaFoldDB" id="A0AAE3N8T9"/>
<evidence type="ECO:0000313" key="2">
    <source>
        <dbReference type="EMBL" id="MDA7417775.1"/>
    </source>
</evidence>
<dbReference type="EMBL" id="JAQIPB010000007">
    <property type="protein sequence ID" value="MDA7417775.1"/>
    <property type="molecule type" value="Genomic_DNA"/>
</dbReference>
<protein>
    <submittedName>
        <fullName evidence="2">Nucleotidyltransferase family protein</fullName>
    </submittedName>
</protein>
<organism evidence="2 3">
    <name type="scientific">Xenophilus arseniciresistens</name>
    <dbReference type="NCBI Taxonomy" id="1283306"/>
    <lineage>
        <taxon>Bacteria</taxon>
        <taxon>Pseudomonadati</taxon>
        <taxon>Pseudomonadota</taxon>
        <taxon>Betaproteobacteria</taxon>
        <taxon>Burkholderiales</taxon>
        <taxon>Comamonadaceae</taxon>
        <taxon>Xenophilus</taxon>
    </lineage>
</organism>
<dbReference type="InterPro" id="IPR029044">
    <property type="entry name" value="Nucleotide-diphossugar_trans"/>
</dbReference>
<dbReference type="PANTHER" id="PTHR22572">
    <property type="entry name" value="SUGAR-1-PHOSPHATE GUANYL TRANSFERASE"/>
    <property type="match status" value="1"/>
</dbReference>
<dbReference type="InterPro" id="IPR050486">
    <property type="entry name" value="Mannose-1P_guanyltransferase"/>
</dbReference>
<reference evidence="2" key="1">
    <citation type="submission" date="2023-01" db="EMBL/GenBank/DDBJ databases">
        <title>Xenophilus mangrovi sp. nov., isolated from soil of Mangrove nature reserve.</title>
        <authorList>
            <person name="Xu S."/>
            <person name="Liu Z."/>
            <person name="Xu Y."/>
        </authorList>
    </citation>
    <scope>NUCLEOTIDE SEQUENCE</scope>
    <source>
        <strain evidence="2">YW8</strain>
    </source>
</reference>
<gene>
    <name evidence="2" type="ORF">PGB34_15535</name>
</gene>
<accession>A0AAE3N8T9</accession>
<comment type="caution">
    <text evidence="2">The sequence shown here is derived from an EMBL/GenBank/DDBJ whole genome shotgun (WGS) entry which is preliminary data.</text>
</comment>
<dbReference type="Proteomes" id="UP001212602">
    <property type="component" value="Unassembled WGS sequence"/>
</dbReference>
<evidence type="ECO:0000259" key="1">
    <source>
        <dbReference type="Pfam" id="PF00483"/>
    </source>
</evidence>
<dbReference type="RefSeq" id="WP_271429012.1">
    <property type="nucleotide sequence ID" value="NZ_JAQIPB010000007.1"/>
</dbReference>
<dbReference type="CDD" id="cd06915">
    <property type="entry name" value="NTP_transferase_WcbM_like"/>
    <property type="match status" value="1"/>
</dbReference>